<evidence type="ECO:0000313" key="2">
    <source>
        <dbReference type="EMBL" id="CAG8622997.1"/>
    </source>
</evidence>
<proteinExistence type="predicted"/>
<comment type="caution">
    <text evidence="2">The sequence shown here is derived from an EMBL/GenBank/DDBJ whole genome shotgun (WGS) entry which is preliminary data.</text>
</comment>
<dbReference type="InterPro" id="IPR029063">
    <property type="entry name" value="SAM-dependent_MTases_sf"/>
</dbReference>
<feature type="domain" description="Methyltransferase" evidence="1">
    <location>
        <begin position="66"/>
        <end position="158"/>
    </location>
</feature>
<dbReference type="InterPro" id="IPR041698">
    <property type="entry name" value="Methyltransf_25"/>
</dbReference>
<evidence type="ECO:0000259" key="1">
    <source>
        <dbReference type="Pfam" id="PF13649"/>
    </source>
</evidence>
<dbReference type="Pfam" id="PF13649">
    <property type="entry name" value="Methyltransf_25"/>
    <property type="match status" value="1"/>
</dbReference>
<dbReference type="AlphaFoldDB" id="A0A9N9D1W5"/>
<keyword evidence="3" id="KW-1185">Reference proteome</keyword>
<evidence type="ECO:0000313" key="3">
    <source>
        <dbReference type="Proteomes" id="UP000789508"/>
    </source>
</evidence>
<organism evidence="2 3">
    <name type="scientific">Ambispora leptoticha</name>
    <dbReference type="NCBI Taxonomy" id="144679"/>
    <lineage>
        <taxon>Eukaryota</taxon>
        <taxon>Fungi</taxon>
        <taxon>Fungi incertae sedis</taxon>
        <taxon>Mucoromycota</taxon>
        <taxon>Glomeromycotina</taxon>
        <taxon>Glomeromycetes</taxon>
        <taxon>Archaeosporales</taxon>
        <taxon>Ambisporaceae</taxon>
        <taxon>Ambispora</taxon>
    </lineage>
</organism>
<dbReference type="Proteomes" id="UP000789508">
    <property type="component" value="Unassembled WGS sequence"/>
</dbReference>
<reference evidence="2" key="1">
    <citation type="submission" date="2021-06" db="EMBL/GenBank/DDBJ databases">
        <authorList>
            <person name="Kallberg Y."/>
            <person name="Tangrot J."/>
            <person name="Rosling A."/>
        </authorList>
    </citation>
    <scope>NUCLEOTIDE SEQUENCE</scope>
    <source>
        <strain evidence="2">FL130A</strain>
    </source>
</reference>
<sequence>HNNEEHLRFRYIDGRRYHDVSNSEYMIPNDDEEADRLLQVHKAVKNIWGDLFYSPVKEKLRQGAEVVDVGCGPGAWVLDMAQKYPNSNFVGIDFSPIFPTEGLPVNVKFVRCNLLDGSPFEDAYFDFTHQKFMSVSYTEEQWKEKVIPELLRITKPGGWIETVEGDVIIHVNSNNNAVRRIAIGMENYFKSRGMNHQIGEFIPQLLENTNAFSEIRKEKKVVTLSKKGGNTAQELHLEKDTALLGSSWLPR</sequence>
<dbReference type="OrthoDB" id="2013972at2759"/>
<accession>A0A9N9D1W5</accession>
<feature type="non-terminal residue" evidence="2">
    <location>
        <position position="251"/>
    </location>
</feature>
<dbReference type="Gene3D" id="3.40.50.150">
    <property type="entry name" value="Vaccinia Virus protein VP39"/>
    <property type="match status" value="1"/>
</dbReference>
<protein>
    <submittedName>
        <fullName evidence="2">13841_t:CDS:1</fullName>
    </submittedName>
</protein>
<dbReference type="PANTHER" id="PTHR43591">
    <property type="entry name" value="METHYLTRANSFERASE"/>
    <property type="match status" value="1"/>
</dbReference>
<gene>
    <name evidence="2" type="ORF">ALEPTO_LOCUS9045</name>
</gene>
<dbReference type="EMBL" id="CAJVPS010006226">
    <property type="protein sequence ID" value="CAG8622997.1"/>
    <property type="molecule type" value="Genomic_DNA"/>
</dbReference>
<dbReference type="SUPFAM" id="SSF53335">
    <property type="entry name" value="S-adenosyl-L-methionine-dependent methyltransferases"/>
    <property type="match status" value="1"/>
</dbReference>
<name>A0A9N9D1W5_9GLOM</name>
<dbReference type="CDD" id="cd02440">
    <property type="entry name" value="AdoMet_MTases"/>
    <property type="match status" value="1"/>
</dbReference>